<dbReference type="EMBL" id="QSLJ01000001">
    <property type="protein sequence ID" value="RHF38974.1"/>
    <property type="molecule type" value="Genomic_DNA"/>
</dbReference>
<accession>A0A414NGU6</accession>
<reference evidence="1 2" key="1">
    <citation type="submission" date="2018-08" db="EMBL/GenBank/DDBJ databases">
        <title>A genome reference for cultivated species of the human gut microbiota.</title>
        <authorList>
            <person name="Zou Y."/>
            <person name="Xue W."/>
            <person name="Luo G."/>
        </authorList>
    </citation>
    <scope>NUCLEOTIDE SEQUENCE [LARGE SCALE GENOMIC DNA]</scope>
    <source>
        <strain evidence="1 2">AM25-33</strain>
    </source>
</reference>
<evidence type="ECO:0000313" key="1">
    <source>
        <dbReference type="EMBL" id="RHF38974.1"/>
    </source>
</evidence>
<proteinExistence type="predicted"/>
<dbReference type="Proteomes" id="UP000283983">
    <property type="component" value="Unassembled WGS sequence"/>
</dbReference>
<protein>
    <submittedName>
        <fullName evidence="1">Uncharacterized protein</fullName>
    </submittedName>
</protein>
<comment type="caution">
    <text evidence="1">The sequence shown here is derived from an EMBL/GenBank/DDBJ whole genome shotgun (WGS) entry which is preliminary data.</text>
</comment>
<evidence type="ECO:0000313" key="2">
    <source>
        <dbReference type="Proteomes" id="UP000283983"/>
    </source>
</evidence>
<dbReference type="InParanoid" id="A0A414NGU6"/>
<organism evidence="1 2">
    <name type="scientific">Collinsella intestinalis</name>
    <dbReference type="NCBI Taxonomy" id="147207"/>
    <lineage>
        <taxon>Bacteria</taxon>
        <taxon>Bacillati</taxon>
        <taxon>Actinomycetota</taxon>
        <taxon>Coriobacteriia</taxon>
        <taxon>Coriobacteriales</taxon>
        <taxon>Coriobacteriaceae</taxon>
        <taxon>Collinsella</taxon>
    </lineage>
</organism>
<name>A0A414NGU6_9ACTN</name>
<keyword evidence="2" id="KW-1185">Reference proteome</keyword>
<gene>
    <name evidence="1" type="ORF">DW682_04695</name>
</gene>
<dbReference type="RefSeq" id="WP_118103541.1">
    <property type="nucleotide sequence ID" value="NZ_CABJEU010000001.1"/>
</dbReference>
<dbReference type="AlphaFoldDB" id="A0A414NGU6"/>
<sequence length="83" mass="9357">MANLYEHNWRDPEETAVYLPGIDAEDLPHIPRGELEHTLAMLKVQRDSLPLAFMPEGVACDYRHACSIIGAMEHELNARSEAV</sequence>